<feature type="compositionally biased region" description="Low complexity" evidence="1">
    <location>
        <begin position="72"/>
        <end position="84"/>
    </location>
</feature>
<sequence length="120" mass="12419">MNAGPRPMPPIAMPQPGPPTPPGEALHDERFEPTGDEHVDRALMGLPHPEELRSSQTPADVSDEAPAGSHNTAATDGGTAGTSDAADRADAADKADLDSQVADVTAVHRQLQQRLSDLAG</sequence>
<comment type="caution">
    <text evidence="2">The sequence shown here is derived from an EMBL/GenBank/DDBJ whole genome shotgun (WGS) entry which is preliminary data.</text>
</comment>
<feature type="compositionally biased region" description="Pro residues" evidence="1">
    <location>
        <begin position="1"/>
        <end position="22"/>
    </location>
</feature>
<evidence type="ECO:0000313" key="3">
    <source>
        <dbReference type="Proteomes" id="UP000318297"/>
    </source>
</evidence>
<evidence type="ECO:0000313" key="2">
    <source>
        <dbReference type="EMBL" id="TWE12481.1"/>
    </source>
</evidence>
<accession>A0A561EA60</accession>
<evidence type="ECO:0000256" key="1">
    <source>
        <dbReference type="SAM" id="MobiDB-lite"/>
    </source>
</evidence>
<organism evidence="2 3">
    <name type="scientific">Rudaeicoccus suwonensis</name>
    <dbReference type="NCBI Taxonomy" id="657409"/>
    <lineage>
        <taxon>Bacteria</taxon>
        <taxon>Bacillati</taxon>
        <taxon>Actinomycetota</taxon>
        <taxon>Actinomycetes</taxon>
        <taxon>Micrococcales</taxon>
        <taxon>Dermacoccaceae</taxon>
        <taxon>Rudaeicoccus</taxon>
    </lineage>
</organism>
<feature type="compositionally biased region" description="Basic and acidic residues" evidence="1">
    <location>
        <begin position="25"/>
        <end position="41"/>
    </location>
</feature>
<reference evidence="2 3" key="1">
    <citation type="submission" date="2019-06" db="EMBL/GenBank/DDBJ databases">
        <title>Sequencing the genomes of 1000 actinobacteria strains.</title>
        <authorList>
            <person name="Klenk H.-P."/>
        </authorList>
    </citation>
    <scope>NUCLEOTIDE SEQUENCE [LARGE SCALE GENOMIC DNA]</scope>
    <source>
        <strain evidence="2 3">DSM 19560</strain>
    </source>
</reference>
<dbReference type="EMBL" id="VIVQ01000001">
    <property type="protein sequence ID" value="TWE12481.1"/>
    <property type="molecule type" value="Genomic_DNA"/>
</dbReference>
<feature type="compositionally biased region" description="Basic and acidic residues" evidence="1">
    <location>
        <begin position="85"/>
        <end position="97"/>
    </location>
</feature>
<name>A0A561EA60_9MICO</name>
<dbReference type="AlphaFoldDB" id="A0A561EA60"/>
<proteinExistence type="predicted"/>
<keyword evidence="3" id="KW-1185">Reference proteome</keyword>
<protein>
    <submittedName>
        <fullName evidence="2">Uncharacterized protein</fullName>
    </submittedName>
</protein>
<dbReference type="Proteomes" id="UP000318297">
    <property type="component" value="Unassembled WGS sequence"/>
</dbReference>
<gene>
    <name evidence="2" type="ORF">BKA23_1293</name>
</gene>
<feature type="region of interest" description="Disordered" evidence="1">
    <location>
        <begin position="1"/>
        <end position="99"/>
    </location>
</feature>